<keyword evidence="3" id="KW-0804">Transcription</keyword>
<dbReference type="PROSITE" id="PS01124">
    <property type="entry name" value="HTH_ARAC_FAMILY_2"/>
    <property type="match status" value="1"/>
</dbReference>
<evidence type="ECO:0000259" key="4">
    <source>
        <dbReference type="PROSITE" id="PS01124"/>
    </source>
</evidence>
<keyword evidence="1" id="KW-0805">Transcription regulation</keyword>
<accession>A0ABT9SQY0</accession>
<name>A0ABT9SQY0_9FLAO</name>
<evidence type="ECO:0000256" key="3">
    <source>
        <dbReference type="ARBA" id="ARBA00023163"/>
    </source>
</evidence>
<keyword evidence="6" id="KW-1185">Reference proteome</keyword>
<sequence>MEQQKILVYTLKECARWRKVDLLTDEVFSYEVRVEETFEIECKYPSKINCFSLILITQGTLVVSVDSQDIKLSAKDILFLYPSNIIEFIEFSDCTFNSVLISVDFFSSLNLQINSQDALDILSNNYSKTVSLSDESYHRVLNNFTGIGIFNSRNSSNVFFEEMIKNSLQLIMYELANFVHVQHISNYKSFRKEDVTVKFIGLLGQYFREKKNVQFYADKLSITRAHLTRTVSEVYQKTPKQIIEDKLIAEIKVLLLRNTQSISQIMQQFHFEDQSAFTKFFKKKTGYTPSSYKRDNLSK</sequence>
<dbReference type="RefSeq" id="WP_306846098.1">
    <property type="nucleotide sequence ID" value="NZ_JAUSRL010000007.1"/>
</dbReference>
<evidence type="ECO:0000256" key="1">
    <source>
        <dbReference type="ARBA" id="ARBA00023015"/>
    </source>
</evidence>
<dbReference type="Pfam" id="PF12833">
    <property type="entry name" value="HTH_18"/>
    <property type="match status" value="1"/>
</dbReference>
<organism evidence="5 6">
    <name type="scientific">Chryseobacterium lathyri</name>
    <dbReference type="NCBI Taxonomy" id="395933"/>
    <lineage>
        <taxon>Bacteria</taxon>
        <taxon>Pseudomonadati</taxon>
        <taxon>Bacteroidota</taxon>
        <taxon>Flavobacteriia</taxon>
        <taxon>Flavobacteriales</taxon>
        <taxon>Weeksellaceae</taxon>
        <taxon>Chryseobacterium group</taxon>
        <taxon>Chryseobacterium</taxon>
    </lineage>
</organism>
<dbReference type="PANTHER" id="PTHR43280:SF32">
    <property type="entry name" value="TRANSCRIPTIONAL REGULATORY PROTEIN"/>
    <property type="match status" value="1"/>
</dbReference>
<feature type="domain" description="HTH araC/xylS-type" evidence="4">
    <location>
        <begin position="197"/>
        <end position="295"/>
    </location>
</feature>
<keyword evidence="2" id="KW-0238">DNA-binding</keyword>
<dbReference type="Proteomes" id="UP001235513">
    <property type="component" value="Unassembled WGS sequence"/>
</dbReference>
<dbReference type="SUPFAM" id="SSF46689">
    <property type="entry name" value="Homeodomain-like"/>
    <property type="match status" value="1"/>
</dbReference>
<dbReference type="Gene3D" id="1.10.10.60">
    <property type="entry name" value="Homeodomain-like"/>
    <property type="match status" value="1"/>
</dbReference>
<dbReference type="PANTHER" id="PTHR43280">
    <property type="entry name" value="ARAC-FAMILY TRANSCRIPTIONAL REGULATOR"/>
    <property type="match status" value="1"/>
</dbReference>
<evidence type="ECO:0000313" key="6">
    <source>
        <dbReference type="Proteomes" id="UP001235513"/>
    </source>
</evidence>
<evidence type="ECO:0000313" key="5">
    <source>
        <dbReference type="EMBL" id="MDP9961844.1"/>
    </source>
</evidence>
<gene>
    <name evidence="5" type="ORF">J2T04_003756</name>
</gene>
<dbReference type="InterPro" id="IPR009057">
    <property type="entry name" value="Homeodomain-like_sf"/>
</dbReference>
<dbReference type="EMBL" id="JAUSRL010000007">
    <property type="protein sequence ID" value="MDP9961844.1"/>
    <property type="molecule type" value="Genomic_DNA"/>
</dbReference>
<dbReference type="SMART" id="SM00342">
    <property type="entry name" value="HTH_ARAC"/>
    <property type="match status" value="1"/>
</dbReference>
<protein>
    <submittedName>
        <fullName evidence="5">AraC-like DNA-binding protein</fullName>
    </submittedName>
</protein>
<proteinExistence type="predicted"/>
<dbReference type="InterPro" id="IPR018060">
    <property type="entry name" value="HTH_AraC"/>
</dbReference>
<reference evidence="5 6" key="1">
    <citation type="submission" date="2023-07" db="EMBL/GenBank/DDBJ databases">
        <title>Sorghum-associated microbial communities from plants grown in Nebraska, USA.</title>
        <authorList>
            <person name="Schachtman D."/>
        </authorList>
    </citation>
    <scope>NUCLEOTIDE SEQUENCE [LARGE SCALE GENOMIC DNA]</scope>
    <source>
        <strain evidence="5 6">CC351</strain>
    </source>
</reference>
<evidence type="ECO:0000256" key="2">
    <source>
        <dbReference type="ARBA" id="ARBA00023125"/>
    </source>
</evidence>
<comment type="caution">
    <text evidence="5">The sequence shown here is derived from an EMBL/GenBank/DDBJ whole genome shotgun (WGS) entry which is preliminary data.</text>
</comment>